<proteinExistence type="inferred from homology"/>
<evidence type="ECO:0000313" key="5">
    <source>
        <dbReference type="Proteomes" id="UP000594638"/>
    </source>
</evidence>
<accession>A0A8S0V528</accession>
<evidence type="ECO:0000256" key="2">
    <source>
        <dbReference type="SAM" id="MobiDB-lite"/>
    </source>
</evidence>
<dbReference type="Gramene" id="OE9A017954T1">
    <property type="protein sequence ID" value="OE9A017954C1"/>
    <property type="gene ID" value="OE9A017954"/>
</dbReference>
<dbReference type="InterPro" id="IPR046431">
    <property type="entry name" value="FAF_dom"/>
</dbReference>
<dbReference type="Proteomes" id="UP000594638">
    <property type="component" value="Unassembled WGS sequence"/>
</dbReference>
<gene>
    <name evidence="4" type="ORF">OLEA9_A017954</name>
</gene>
<dbReference type="PANTHER" id="PTHR33155:SF8">
    <property type="entry name" value="PROTEIN FANTASTIC FOUR 1"/>
    <property type="match status" value="1"/>
</dbReference>
<comment type="similarity">
    <text evidence="1">Belongs to the fantastic four family.</text>
</comment>
<sequence>MSSTSNLFQGLPSCLEPSIVEPPVSMLPLDPSKPDISVPRIQMPSLCSEENFHVSLNNYPIEKSKKDGELGGWNSIQSLSKISYTSENIYVHPLDKQSSCGMSTKSLEICTESLGCETGSKINGGMDEFTSLLLMERQNSSTTRRPKTREISKKVNKTRSFPPPLTSIRGSNGVQVSTHREGGRLVMKAVNSSSCNVHFQTERENGRLRLSLPKEDCKHFNKRMAEEIKEEEVLDEKDYDEEEENAYETENEFYDNNNGGEGEGEADFNGGLWGENGGKNRCKIGNSEWSSSKRLPVYIIVWLFPRAYSFEKTNW</sequence>
<dbReference type="EMBL" id="CACTIH010009248">
    <property type="protein sequence ID" value="CAA3028318.1"/>
    <property type="molecule type" value="Genomic_DNA"/>
</dbReference>
<feature type="domain" description="FAF" evidence="3">
    <location>
        <begin position="160"/>
        <end position="212"/>
    </location>
</feature>
<reference evidence="4 5" key="1">
    <citation type="submission" date="2019-12" db="EMBL/GenBank/DDBJ databases">
        <authorList>
            <person name="Alioto T."/>
            <person name="Alioto T."/>
            <person name="Gomez Garrido J."/>
        </authorList>
    </citation>
    <scope>NUCLEOTIDE SEQUENCE [LARGE SCALE GENOMIC DNA]</scope>
</reference>
<evidence type="ECO:0000259" key="3">
    <source>
        <dbReference type="Pfam" id="PF11250"/>
    </source>
</evidence>
<evidence type="ECO:0000313" key="4">
    <source>
        <dbReference type="EMBL" id="CAA3028318.1"/>
    </source>
</evidence>
<dbReference type="AlphaFoldDB" id="A0A8S0V528"/>
<name>A0A8S0V528_OLEEU</name>
<protein>
    <recommendedName>
        <fullName evidence="3">FAF domain-containing protein</fullName>
    </recommendedName>
</protein>
<dbReference type="Pfam" id="PF11250">
    <property type="entry name" value="FAF"/>
    <property type="match status" value="1"/>
</dbReference>
<evidence type="ECO:0000256" key="1">
    <source>
        <dbReference type="ARBA" id="ARBA00008690"/>
    </source>
</evidence>
<dbReference type="InterPro" id="IPR021410">
    <property type="entry name" value="FAF"/>
</dbReference>
<dbReference type="PANTHER" id="PTHR33155">
    <property type="entry name" value="FANTASTIC FOUR-LIKE PROTEIN (DUF3049)"/>
    <property type="match status" value="1"/>
</dbReference>
<feature type="region of interest" description="Disordered" evidence="2">
    <location>
        <begin position="138"/>
        <end position="176"/>
    </location>
</feature>
<comment type="caution">
    <text evidence="4">The sequence shown here is derived from an EMBL/GenBank/DDBJ whole genome shotgun (WGS) entry which is preliminary data.</text>
</comment>
<dbReference type="OrthoDB" id="1916983at2759"/>
<organism evidence="4 5">
    <name type="scientific">Olea europaea subsp. europaea</name>
    <dbReference type="NCBI Taxonomy" id="158383"/>
    <lineage>
        <taxon>Eukaryota</taxon>
        <taxon>Viridiplantae</taxon>
        <taxon>Streptophyta</taxon>
        <taxon>Embryophyta</taxon>
        <taxon>Tracheophyta</taxon>
        <taxon>Spermatophyta</taxon>
        <taxon>Magnoliopsida</taxon>
        <taxon>eudicotyledons</taxon>
        <taxon>Gunneridae</taxon>
        <taxon>Pentapetalae</taxon>
        <taxon>asterids</taxon>
        <taxon>lamiids</taxon>
        <taxon>Lamiales</taxon>
        <taxon>Oleaceae</taxon>
        <taxon>Oleeae</taxon>
        <taxon>Olea</taxon>
    </lineage>
</organism>
<keyword evidence="5" id="KW-1185">Reference proteome</keyword>